<proteinExistence type="inferred from homology"/>
<dbReference type="OrthoDB" id="5291879at2"/>
<dbReference type="Gene3D" id="3.30.200.20">
    <property type="entry name" value="Phosphorylase Kinase, domain 1"/>
    <property type="match status" value="1"/>
</dbReference>
<sequence length="292" mass="31120">MARMSGTAARAEALLGHGVISTTPVAGGDICTSTRLRLSDGRNAIIKTRPQPPEGFFAREAEGLKWLAEAKGARVAELLAVADDCIIVAWVEPGKPTTDAAERLGQSLAALHAAGAEQFGADVDGYIGLAPLPNRPLPTWPEFYASRRVMPYVRAAVDRKALSIEQANTIEAAMRRIHDFAGEAEPPARIHGDLWSGNVVWGTDGDAWLIDPAAHGGHRETDLAMLALFGLPHLQRVLDAYDEAAPLAEGWKERVGLHQLHPLLVHAVLFGGTYGARATAAAQSLLDGPSED</sequence>
<organism evidence="2 3">
    <name type="scientific">Aeromicrobium terrae</name>
    <dbReference type="NCBI Taxonomy" id="2498846"/>
    <lineage>
        <taxon>Bacteria</taxon>
        <taxon>Bacillati</taxon>
        <taxon>Actinomycetota</taxon>
        <taxon>Actinomycetes</taxon>
        <taxon>Propionibacteriales</taxon>
        <taxon>Nocardioidaceae</taxon>
        <taxon>Aeromicrobium</taxon>
    </lineage>
</organism>
<keyword evidence="1 2" id="KW-0418">Kinase</keyword>
<comment type="caution">
    <text evidence="2">The sequence shown here is derived from an EMBL/GenBank/DDBJ whole genome shotgun (WGS) entry which is preliminary data.</text>
</comment>
<protein>
    <submittedName>
        <fullName evidence="2">Fructosamine kinase</fullName>
    </submittedName>
</protein>
<gene>
    <name evidence="2" type="ORF">FHP06_13020</name>
</gene>
<dbReference type="GO" id="GO:0016301">
    <property type="term" value="F:kinase activity"/>
    <property type="evidence" value="ECO:0007669"/>
    <property type="project" value="UniProtKB-UniRule"/>
</dbReference>
<dbReference type="Gene3D" id="1.20.1270.240">
    <property type="match status" value="1"/>
</dbReference>
<keyword evidence="1" id="KW-0808">Transferase</keyword>
<keyword evidence="3" id="KW-1185">Reference proteome</keyword>
<dbReference type="PIRSF" id="PIRSF006221">
    <property type="entry name" value="Ketosamine-3-kinase"/>
    <property type="match status" value="1"/>
</dbReference>
<accession>A0A5C8NGL7</accession>
<dbReference type="AlphaFoldDB" id="A0A5C8NGL7"/>
<dbReference type="Pfam" id="PF03881">
    <property type="entry name" value="Fructosamin_kin"/>
    <property type="match status" value="1"/>
</dbReference>
<evidence type="ECO:0000313" key="2">
    <source>
        <dbReference type="EMBL" id="TXL57698.1"/>
    </source>
</evidence>
<evidence type="ECO:0000313" key="3">
    <source>
        <dbReference type="Proteomes" id="UP000321571"/>
    </source>
</evidence>
<dbReference type="PANTHER" id="PTHR12149">
    <property type="entry name" value="FRUCTOSAMINE 3 KINASE-RELATED PROTEIN"/>
    <property type="match status" value="1"/>
</dbReference>
<dbReference type="Proteomes" id="UP000321571">
    <property type="component" value="Unassembled WGS sequence"/>
</dbReference>
<dbReference type="InterPro" id="IPR016477">
    <property type="entry name" value="Fructo-/Ketosamine-3-kinase"/>
</dbReference>
<dbReference type="EMBL" id="VDUX01000006">
    <property type="protein sequence ID" value="TXL57698.1"/>
    <property type="molecule type" value="Genomic_DNA"/>
</dbReference>
<dbReference type="Gene3D" id="1.10.510.10">
    <property type="entry name" value="Transferase(Phosphotransferase) domain 1"/>
    <property type="match status" value="1"/>
</dbReference>
<dbReference type="InterPro" id="IPR011009">
    <property type="entry name" value="Kinase-like_dom_sf"/>
</dbReference>
<evidence type="ECO:0000256" key="1">
    <source>
        <dbReference type="PIRNR" id="PIRNR006221"/>
    </source>
</evidence>
<dbReference type="PANTHER" id="PTHR12149:SF8">
    <property type="entry name" value="PROTEIN-RIBULOSAMINE 3-KINASE"/>
    <property type="match status" value="1"/>
</dbReference>
<name>A0A5C8NGL7_9ACTN</name>
<dbReference type="SUPFAM" id="SSF56112">
    <property type="entry name" value="Protein kinase-like (PK-like)"/>
    <property type="match status" value="1"/>
</dbReference>
<dbReference type="RefSeq" id="WP_147687223.1">
    <property type="nucleotide sequence ID" value="NZ_VDUX01000006.1"/>
</dbReference>
<comment type="similarity">
    <text evidence="1">Belongs to the fructosamine kinase family.</text>
</comment>
<reference evidence="2 3" key="1">
    <citation type="submission" date="2019-06" db="EMBL/GenBank/DDBJ databases">
        <title>Aeromicrobium sp. nov., isolated from a maize field.</title>
        <authorList>
            <person name="Lin S.-Y."/>
            <person name="Tsai C.-F."/>
            <person name="Young C.-C."/>
        </authorList>
    </citation>
    <scope>NUCLEOTIDE SEQUENCE [LARGE SCALE GENOMIC DNA]</scope>
    <source>
        <strain evidence="2 3">CC-CFT486</strain>
    </source>
</reference>